<dbReference type="Proteomes" id="UP000183255">
    <property type="component" value="Unassembled WGS sequence"/>
</dbReference>
<proteinExistence type="predicted"/>
<protein>
    <submittedName>
        <fullName evidence="2">PucR C-terminal helix-turn-helix domain-containing protein</fullName>
    </submittedName>
</protein>
<dbReference type="InterPro" id="IPR051448">
    <property type="entry name" value="CdaR-like_regulators"/>
</dbReference>
<dbReference type="EMBL" id="FNDZ01000007">
    <property type="protein sequence ID" value="SDJ07252.1"/>
    <property type="molecule type" value="Genomic_DNA"/>
</dbReference>
<organism evidence="2 3">
    <name type="scientific">Proteiniclasticum ruminis</name>
    <dbReference type="NCBI Taxonomy" id="398199"/>
    <lineage>
        <taxon>Bacteria</taxon>
        <taxon>Bacillati</taxon>
        <taxon>Bacillota</taxon>
        <taxon>Clostridia</taxon>
        <taxon>Eubacteriales</taxon>
        <taxon>Clostridiaceae</taxon>
        <taxon>Proteiniclasticum</taxon>
    </lineage>
</organism>
<dbReference type="RefSeq" id="WP_031576931.1">
    <property type="nucleotide sequence ID" value="NZ_FNDZ01000007.1"/>
</dbReference>
<dbReference type="InterPro" id="IPR025736">
    <property type="entry name" value="PucR_C-HTH_dom"/>
</dbReference>
<dbReference type="InterPro" id="IPR042070">
    <property type="entry name" value="PucR_C-HTH_sf"/>
</dbReference>
<evidence type="ECO:0000259" key="1">
    <source>
        <dbReference type="Pfam" id="PF13556"/>
    </source>
</evidence>
<sequence length="520" mass="60308">MKISEIMEEIRRKTNVLTIEEWILEEDIEEVIYDQEGAERENALYFEKASEVMSLTKAAVFFFVLEEQREMLRPVLKKMKKEGRSYCVFPLSLYKEIYEVVKELMWMELKSDRFILEVVADVLKGETLDVVLGKMEKRLKNPLIVIDAGFKIIGWSKGIEVTDPIWSVNIGRGYCSYEFIKEVHKIEALSPFPNSSEPFEVVCTASPNRKICTKIYDKGILVAYVILLDLHGTDAGYRRILKQSAGVLCEVLKKSEHHGQLFASQKESLFLDLLRGENGEHMDHRLNMHSLHFTKPKLLLSVLPAKHLLDLSAEGHLREKLKEIFPMAFICEEEGLLYILCEEEEGGKLCEKTEKKLSDLTLNGVENIIISRKIQKSEEVRVAFHEISRVREAAEMIGENKYLYYFQEYMIYVLLLEIEKGTWNRFVHPALDILKNFDGHTQGELYKTLETYLSCESQMLHTAEKLSIHRNSLSYRLNRIIELTGISLDSEVERFSLRISFRIDRLATGIESKHKVLSYT</sequence>
<dbReference type="Pfam" id="PF13556">
    <property type="entry name" value="HTH_30"/>
    <property type="match status" value="1"/>
</dbReference>
<evidence type="ECO:0000313" key="3">
    <source>
        <dbReference type="Proteomes" id="UP000183255"/>
    </source>
</evidence>
<dbReference type="AlphaFoldDB" id="A0A1G8QRA7"/>
<gene>
    <name evidence="2" type="ORF">SAMN05421804_10740</name>
</gene>
<accession>A0A1G8QRA7</accession>
<dbReference type="PANTHER" id="PTHR33744:SF15">
    <property type="entry name" value="CARBOHYDRATE DIACID REGULATOR"/>
    <property type="match status" value="1"/>
</dbReference>
<evidence type="ECO:0000313" key="2">
    <source>
        <dbReference type="EMBL" id="SDJ07252.1"/>
    </source>
</evidence>
<reference evidence="2 3" key="1">
    <citation type="submission" date="2016-10" db="EMBL/GenBank/DDBJ databases">
        <authorList>
            <person name="de Groot N.N."/>
        </authorList>
    </citation>
    <scope>NUCLEOTIDE SEQUENCE [LARGE SCALE GENOMIC DNA]</scope>
    <source>
        <strain evidence="2 3">CGMCC 1.5058</strain>
    </source>
</reference>
<feature type="domain" description="PucR C-terminal helix-turn-helix" evidence="1">
    <location>
        <begin position="445"/>
        <end position="503"/>
    </location>
</feature>
<name>A0A1G8QRA7_9CLOT</name>
<dbReference type="Gene3D" id="1.10.10.2840">
    <property type="entry name" value="PucR C-terminal helix-turn-helix domain"/>
    <property type="match status" value="1"/>
</dbReference>
<dbReference type="PANTHER" id="PTHR33744">
    <property type="entry name" value="CARBOHYDRATE DIACID REGULATOR"/>
    <property type="match status" value="1"/>
</dbReference>